<evidence type="ECO:0000256" key="3">
    <source>
        <dbReference type="ARBA" id="ARBA00022605"/>
    </source>
</evidence>
<evidence type="ECO:0000256" key="1">
    <source>
        <dbReference type="ARBA" id="ARBA00004664"/>
    </source>
</evidence>
<sequence length="209" mass="23242">MTKIKICGLTRTEDIEMVNEFLPDYIGFVFAKSRRQVSAEQAKELKNKLRPAIKAVGVFVNEKPENIAEIANQGIIDLIQIHGDEDAAYCAQLRKLTQAPIIKVVRVELEDDFAGIEEFDCDYYLFDTLSSKEYGGTGKAFDHSLLHNKEIKKPFFVAGGLNQDNVAAVIEVIKPFGVDTSGGVETDGIKDVNKIKEFTKQGRIVGKND</sequence>
<gene>
    <name evidence="8" type="primary">trpF_17</name>
    <name evidence="8" type="ORF">SDC9_82332</name>
</gene>
<evidence type="ECO:0000313" key="8">
    <source>
        <dbReference type="EMBL" id="MPM35739.1"/>
    </source>
</evidence>
<evidence type="ECO:0000259" key="7">
    <source>
        <dbReference type="Pfam" id="PF00697"/>
    </source>
</evidence>
<comment type="caution">
    <text evidence="8">The sequence shown here is derived from an EMBL/GenBank/DDBJ whole genome shotgun (WGS) entry which is preliminary data.</text>
</comment>
<accession>A0A644Z598</accession>
<keyword evidence="3" id="KW-0028">Amino-acid biosynthesis</keyword>
<dbReference type="EMBL" id="VSSQ01007382">
    <property type="protein sequence ID" value="MPM35739.1"/>
    <property type="molecule type" value="Genomic_DNA"/>
</dbReference>
<dbReference type="EC" id="5.3.1.24" evidence="2"/>
<dbReference type="UniPathway" id="UPA00035">
    <property type="reaction ID" value="UER00042"/>
</dbReference>
<dbReference type="InterPro" id="IPR011060">
    <property type="entry name" value="RibuloseP-bd_barrel"/>
</dbReference>
<dbReference type="PANTHER" id="PTHR42894">
    <property type="entry name" value="N-(5'-PHOSPHORIBOSYL)ANTHRANILATE ISOMERASE"/>
    <property type="match status" value="1"/>
</dbReference>
<evidence type="ECO:0000256" key="6">
    <source>
        <dbReference type="ARBA" id="ARBA00023235"/>
    </source>
</evidence>
<comment type="pathway">
    <text evidence="1">Amino-acid biosynthesis; L-tryptophan biosynthesis; L-tryptophan from chorismate: step 3/5.</text>
</comment>
<dbReference type="PANTHER" id="PTHR42894:SF1">
    <property type="entry name" value="N-(5'-PHOSPHORIBOSYL)ANTHRANILATE ISOMERASE"/>
    <property type="match status" value="1"/>
</dbReference>
<dbReference type="Pfam" id="PF00697">
    <property type="entry name" value="PRAI"/>
    <property type="match status" value="1"/>
</dbReference>
<evidence type="ECO:0000256" key="5">
    <source>
        <dbReference type="ARBA" id="ARBA00023141"/>
    </source>
</evidence>
<evidence type="ECO:0000256" key="4">
    <source>
        <dbReference type="ARBA" id="ARBA00022822"/>
    </source>
</evidence>
<keyword evidence="6 8" id="KW-0413">Isomerase</keyword>
<proteinExistence type="inferred from homology"/>
<reference evidence="8" key="1">
    <citation type="submission" date="2019-08" db="EMBL/GenBank/DDBJ databases">
        <authorList>
            <person name="Kucharzyk K."/>
            <person name="Murdoch R.W."/>
            <person name="Higgins S."/>
            <person name="Loffler F."/>
        </authorList>
    </citation>
    <scope>NUCLEOTIDE SEQUENCE</scope>
</reference>
<dbReference type="SUPFAM" id="SSF51366">
    <property type="entry name" value="Ribulose-phoshate binding barrel"/>
    <property type="match status" value="1"/>
</dbReference>
<protein>
    <recommendedName>
        <fullName evidence="2">phosphoribosylanthranilate isomerase</fullName>
        <ecNumber evidence="2">5.3.1.24</ecNumber>
    </recommendedName>
</protein>
<dbReference type="InterPro" id="IPR013785">
    <property type="entry name" value="Aldolase_TIM"/>
</dbReference>
<keyword evidence="4" id="KW-0822">Tryptophan biosynthesis</keyword>
<feature type="domain" description="N-(5'phosphoribosyl) anthranilate isomerase (PRAI)" evidence="7">
    <location>
        <begin position="4"/>
        <end position="200"/>
    </location>
</feature>
<name>A0A644Z598_9ZZZZ</name>
<organism evidence="8">
    <name type="scientific">bioreactor metagenome</name>
    <dbReference type="NCBI Taxonomy" id="1076179"/>
    <lineage>
        <taxon>unclassified sequences</taxon>
        <taxon>metagenomes</taxon>
        <taxon>ecological metagenomes</taxon>
    </lineage>
</organism>
<evidence type="ECO:0000256" key="2">
    <source>
        <dbReference type="ARBA" id="ARBA00012572"/>
    </source>
</evidence>
<dbReference type="InterPro" id="IPR001240">
    <property type="entry name" value="PRAI_dom"/>
</dbReference>
<dbReference type="GO" id="GO:0004640">
    <property type="term" value="F:phosphoribosylanthranilate isomerase activity"/>
    <property type="evidence" value="ECO:0007669"/>
    <property type="project" value="UniProtKB-EC"/>
</dbReference>
<keyword evidence="5" id="KW-0057">Aromatic amino acid biosynthesis</keyword>
<dbReference type="InterPro" id="IPR044643">
    <property type="entry name" value="TrpF_fam"/>
</dbReference>
<dbReference type="Gene3D" id="3.20.20.70">
    <property type="entry name" value="Aldolase class I"/>
    <property type="match status" value="1"/>
</dbReference>
<dbReference type="HAMAP" id="MF_00135">
    <property type="entry name" value="PRAI"/>
    <property type="match status" value="1"/>
</dbReference>
<dbReference type="AlphaFoldDB" id="A0A644Z598"/>
<dbReference type="CDD" id="cd00405">
    <property type="entry name" value="PRAI"/>
    <property type="match status" value="1"/>
</dbReference>
<dbReference type="GO" id="GO:0000162">
    <property type="term" value="P:L-tryptophan biosynthetic process"/>
    <property type="evidence" value="ECO:0007669"/>
    <property type="project" value="UniProtKB-UniPathway"/>
</dbReference>